<dbReference type="RefSeq" id="WP_377370636.1">
    <property type="nucleotide sequence ID" value="NZ_JAOTJD010000028.1"/>
</dbReference>
<dbReference type="Proteomes" id="UP001598130">
    <property type="component" value="Unassembled WGS sequence"/>
</dbReference>
<reference evidence="2 3" key="1">
    <citation type="submission" date="2022-09" db="EMBL/GenBank/DDBJ databases">
        <title>New species of Phenylobacterium.</title>
        <authorList>
            <person name="Mieszkin S."/>
        </authorList>
    </citation>
    <scope>NUCLEOTIDE SEQUENCE [LARGE SCALE GENOMIC DNA]</scope>
    <source>
        <strain evidence="2 3">HK31-G</strain>
    </source>
</reference>
<evidence type="ECO:0000313" key="2">
    <source>
        <dbReference type="EMBL" id="MFD3265158.1"/>
    </source>
</evidence>
<feature type="compositionally biased region" description="Low complexity" evidence="1">
    <location>
        <begin position="1"/>
        <end position="14"/>
    </location>
</feature>
<keyword evidence="2" id="KW-0282">Flagellum</keyword>
<proteinExistence type="predicted"/>
<keyword evidence="2" id="KW-0966">Cell projection</keyword>
<organism evidence="2 3">
    <name type="scientific">Phenylobacterium ferrooxidans</name>
    <dbReference type="NCBI Taxonomy" id="2982689"/>
    <lineage>
        <taxon>Bacteria</taxon>
        <taxon>Pseudomonadati</taxon>
        <taxon>Pseudomonadota</taxon>
        <taxon>Alphaproteobacteria</taxon>
        <taxon>Caulobacterales</taxon>
        <taxon>Caulobacteraceae</taxon>
        <taxon>Phenylobacterium</taxon>
    </lineage>
</organism>
<keyword evidence="2" id="KW-0969">Cilium</keyword>
<gene>
    <name evidence="2" type="ORF">OCL97_14460</name>
</gene>
<sequence>MKVNGTNGVGSVSGASKPRSADGQGFSLPTAGAASAPAQVARATGLSGVMNVDAILALQEMGGPLERRRRAVRRAGRLLDVLEEVKLGLLSGEMSADKLDALRIAIRDEREGTEDTRLEGVLDEIETRAAVELAKLECARGAAQLVAGSELR</sequence>
<evidence type="ECO:0000256" key="1">
    <source>
        <dbReference type="SAM" id="MobiDB-lite"/>
    </source>
</evidence>
<dbReference type="Pfam" id="PF10768">
    <property type="entry name" value="FliX"/>
    <property type="match status" value="1"/>
</dbReference>
<dbReference type="InterPro" id="IPR019704">
    <property type="entry name" value="Flagellar_assmbl_FliX_class2"/>
</dbReference>
<name>A0ABW6CS55_9CAUL</name>
<evidence type="ECO:0000313" key="3">
    <source>
        <dbReference type="Proteomes" id="UP001598130"/>
    </source>
</evidence>
<protein>
    <submittedName>
        <fullName evidence="2">Flagellar assembly protein FliX</fullName>
    </submittedName>
</protein>
<feature type="region of interest" description="Disordered" evidence="1">
    <location>
        <begin position="1"/>
        <end position="28"/>
    </location>
</feature>
<comment type="caution">
    <text evidence="2">The sequence shown here is derived from an EMBL/GenBank/DDBJ whole genome shotgun (WGS) entry which is preliminary data.</text>
</comment>
<keyword evidence="3" id="KW-1185">Reference proteome</keyword>
<accession>A0ABW6CS55</accession>
<dbReference type="EMBL" id="JAOTJD010000028">
    <property type="protein sequence ID" value="MFD3265158.1"/>
    <property type="molecule type" value="Genomic_DNA"/>
</dbReference>